<feature type="transmembrane region" description="Helical" evidence="7">
    <location>
        <begin position="165"/>
        <end position="187"/>
    </location>
</feature>
<keyword evidence="4 7" id="KW-0812">Transmembrane</keyword>
<dbReference type="RefSeq" id="WP_074662864.1">
    <property type="nucleotide sequence ID" value="NZ_MUGV01000028.1"/>
</dbReference>
<dbReference type="EMBL" id="MUGV01000028">
    <property type="protein sequence ID" value="OXA77416.1"/>
    <property type="molecule type" value="Genomic_DNA"/>
</dbReference>
<dbReference type="SUPFAM" id="SSF103473">
    <property type="entry name" value="MFS general substrate transporter"/>
    <property type="match status" value="1"/>
</dbReference>
<gene>
    <name evidence="9" type="ORF">B0A65_16340</name>
</gene>
<evidence type="ECO:0000256" key="5">
    <source>
        <dbReference type="ARBA" id="ARBA00022989"/>
    </source>
</evidence>
<keyword evidence="3" id="KW-1003">Cell membrane</keyword>
<dbReference type="Proteomes" id="UP000198382">
    <property type="component" value="Unassembled WGS sequence"/>
</dbReference>
<dbReference type="Gene3D" id="1.20.1720.10">
    <property type="entry name" value="Multidrug resistance protein D"/>
    <property type="match status" value="1"/>
</dbReference>
<sequence length="526" mass="57251">METEKSKIVRILIIITSITAAVMELIDISIVNVALTNISGTLGATVEDASWVVTAYGIANVIIIPLTGFLSRYFGRKNYYLTSILLFTLASYMCGNSSSLWMLVFWRFVQGIGGGALLSVSQGILFDQFKPEQKGIAGGIFGMGIVIGPTIGPVLGGYIVDNYHWGLIFDINIPVGILAAILTWYFVEKKPDEFKIDRKSLSIDYIGIISLCVGIGALQYVLEKGQSEDWFEDEMIRYLTAAAILGLTVFIWWELRTKSPVINLKVMKSRNLTGSNILTFVCGFGLFGSAYLFPVMVQRAMGYTPTDAGLAMIPGALVSLLAMPLIGIGLGKGIKPVYFVTMGFAFFVLHGYTCSQVAPGADKWWFIVSQLCRGLGSGCLTVPLLTQAVVGLKPQDMPYGISLNNMCRQLGGAFGIAIMNTYATNRSATHRMDLVSNLQENNPLMIERLHQYAAGFMAKGIAPLNAQNLAVGSLERSIAGQAQMLAYLDGFLLISAFFICSIPFMLLLKNQNMDAETRAKVATAAH</sequence>
<keyword evidence="5 7" id="KW-1133">Transmembrane helix</keyword>
<keyword evidence="10" id="KW-1185">Reference proteome</keyword>
<dbReference type="Pfam" id="PF07690">
    <property type="entry name" value="MFS_1"/>
    <property type="match status" value="1"/>
</dbReference>
<organism evidence="9 10">
    <name type="scientific">Flavobacterium frigidimaris</name>
    <dbReference type="NCBI Taxonomy" id="262320"/>
    <lineage>
        <taxon>Bacteria</taxon>
        <taxon>Pseudomonadati</taxon>
        <taxon>Bacteroidota</taxon>
        <taxon>Flavobacteriia</taxon>
        <taxon>Flavobacteriales</taxon>
        <taxon>Flavobacteriaceae</taxon>
        <taxon>Flavobacterium</taxon>
    </lineage>
</organism>
<comment type="caution">
    <text evidence="9">The sequence shown here is derived from an EMBL/GenBank/DDBJ whole genome shotgun (WGS) entry which is preliminary data.</text>
</comment>
<evidence type="ECO:0000256" key="4">
    <source>
        <dbReference type="ARBA" id="ARBA00022692"/>
    </source>
</evidence>
<dbReference type="PANTHER" id="PTHR23501:SF174">
    <property type="entry name" value="MULTIDRUG EXPORT PROTEIN EMRB-RELATED"/>
    <property type="match status" value="1"/>
</dbReference>
<dbReference type="NCBIfam" id="TIGR00711">
    <property type="entry name" value="efflux_EmrB"/>
    <property type="match status" value="1"/>
</dbReference>
<evidence type="ECO:0000256" key="7">
    <source>
        <dbReference type="SAM" id="Phobius"/>
    </source>
</evidence>
<dbReference type="InterPro" id="IPR020846">
    <property type="entry name" value="MFS_dom"/>
</dbReference>
<evidence type="ECO:0000256" key="6">
    <source>
        <dbReference type="ARBA" id="ARBA00023136"/>
    </source>
</evidence>
<keyword evidence="6 7" id="KW-0472">Membrane</keyword>
<keyword evidence="2" id="KW-0813">Transport</keyword>
<feature type="transmembrane region" description="Helical" evidence="7">
    <location>
        <begin position="138"/>
        <end position="159"/>
    </location>
</feature>
<accession>A0ABX4BM96</accession>
<reference evidence="9 10" key="1">
    <citation type="submission" date="2016-11" db="EMBL/GenBank/DDBJ databases">
        <title>Whole genomes of Flavobacteriaceae.</title>
        <authorList>
            <person name="Stine C."/>
            <person name="Li C."/>
            <person name="Tadesse D."/>
        </authorList>
    </citation>
    <scope>NUCLEOTIDE SEQUENCE [LARGE SCALE GENOMIC DNA]</scope>
    <source>
        <strain evidence="9 10">DSM 15937</strain>
    </source>
</reference>
<feature type="transmembrane region" description="Helical" evidence="7">
    <location>
        <begin position="276"/>
        <end position="297"/>
    </location>
</feature>
<protein>
    <submittedName>
        <fullName evidence="9">MFS transporter</fullName>
    </submittedName>
</protein>
<dbReference type="PROSITE" id="PS50850">
    <property type="entry name" value="MFS"/>
    <property type="match status" value="1"/>
</dbReference>
<feature type="domain" description="Major facilitator superfamily (MFS) profile" evidence="8">
    <location>
        <begin position="13"/>
        <end position="513"/>
    </location>
</feature>
<feature type="transmembrane region" description="Helical" evidence="7">
    <location>
        <begin position="78"/>
        <end position="98"/>
    </location>
</feature>
<evidence type="ECO:0000259" key="8">
    <source>
        <dbReference type="PROSITE" id="PS50850"/>
    </source>
</evidence>
<evidence type="ECO:0000313" key="9">
    <source>
        <dbReference type="EMBL" id="OXA77416.1"/>
    </source>
</evidence>
<dbReference type="InterPro" id="IPR036259">
    <property type="entry name" value="MFS_trans_sf"/>
</dbReference>
<proteinExistence type="predicted"/>
<dbReference type="InterPro" id="IPR001958">
    <property type="entry name" value="Tet-R_TetA/multi-R_MdtG-like"/>
</dbReference>
<dbReference type="InterPro" id="IPR004638">
    <property type="entry name" value="EmrB-like"/>
</dbReference>
<feature type="transmembrane region" description="Helical" evidence="7">
    <location>
        <begin position="337"/>
        <end position="358"/>
    </location>
</feature>
<evidence type="ECO:0000313" key="10">
    <source>
        <dbReference type="Proteomes" id="UP000198382"/>
    </source>
</evidence>
<evidence type="ECO:0000256" key="1">
    <source>
        <dbReference type="ARBA" id="ARBA00004651"/>
    </source>
</evidence>
<dbReference type="PRINTS" id="PR01035">
    <property type="entry name" value="TCRTETA"/>
</dbReference>
<name>A0ABX4BM96_FLAFR</name>
<feature type="transmembrane region" description="Helical" evidence="7">
    <location>
        <begin position="235"/>
        <end position="255"/>
    </location>
</feature>
<feature type="transmembrane region" description="Helical" evidence="7">
    <location>
        <begin position="203"/>
        <end position="223"/>
    </location>
</feature>
<feature type="transmembrane region" description="Helical" evidence="7">
    <location>
        <begin position="309"/>
        <end position="330"/>
    </location>
</feature>
<dbReference type="PANTHER" id="PTHR23501">
    <property type="entry name" value="MAJOR FACILITATOR SUPERFAMILY"/>
    <property type="match status" value="1"/>
</dbReference>
<evidence type="ECO:0000256" key="3">
    <source>
        <dbReference type="ARBA" id="ARBA00022475"/>
    </source>
</evidence>
<feature type="transmembrane region" description="Helical" evidence="7">
    <location>
        <begin position="51"/>
        <end position="71"/>
    </location>
</feature>
<dbReference type="CDD" id="cd17503">
    <property type="entry name" value="MFS_LmrB_MDR_like"/>
    <property type="match status" value="1"/>
</dbReference>
<feature type="transmembrane region" description="Helical" evidence="7">
    <location>
        <begin position="12"/>
        <end position="31"/>
    </location>
</feature>
<evidence type="ECO:0000256" key="2">
    <source>
        <dbReference type="ARBA" id="ARBA00022448"/>
    </source>
</evidence>
<dbReference type="InterPro" id="IPR011701">
    <property type="entry name" value="MFS"/>
</dbReference>
<comment type="subcellular location">
    <subcellularLocation>
        <location evidence="1">Cell membrane</location>
        <topology evidence="1">Multi-pass membrane protein</topology>
    </subcellularLocation>
</comment>
<feature type="transmembrane region" description="Helical" evidence="7">
    <location>
        <begin position="484"/>
        <end position="508"/>
    </location>
</feature>
<feature type="transmembrane region" description="Helical" evidence="7">
    <location>
        <begin position="104"/>
        <end position="126"/>
    </location>
</feature>
<dbReference type="Gene3D" id="1.20.1250.20">
    <property type="entry name" value="MFS general substrate transporter like domains"/>
    <property type="match status" value="1"/>
</dbReference>